<evidence type="ECO:0000259" key="1">
    <source>
        <dbReference type="PROSITE" id="PS51657"/>
    </source>
</evidence>
<dbReference type="SUPFAM" id="SSF52540">
    <property type="entry name" value="P-loop containing nucleoside triphosphate hydrolases"/>
    <property type="match status" value="1"/>
</dbReference>
<evidence type="ECO:0000313" key="2">
    <source>
        <dbReference type="EMBL" id="JAT18421.1"/>
    </source>
</evidence>
<accession>A0A1B6L473</accession>
<dbReference type="InterPro" id="IPR027417">
    <property type="entry name" value="P-loop_NTPase"/>
</dbReference>
<dbReference type="AlphaFoldDB" id="A0A1B6L473"/>
<feature type="domain" description="(+)RNA virus helicase C-terminal" evidence="1">
    <location>
        <begin position="1"/>
        <end position="196"/>
    </location>
</feature>
<dbReference type="GO" id="GO:0005524">
    <property type="term" value="F:ATP binding"/>
    <property type="evidence" value="ECO:0007669"/>
    <property type="project" value="InterPro"/>
</dbReference>
<dbReference type="PROSITE" id="PS51657">
    <property type="entry name" value="PSRV_HELICASE"/>
    <property type="match status" value="1"/>
</dbReference>
<reference evidence="2" key="1">
    <citation type="submission" date="2015-11" db="EMBL/GenBank/DDBJ databases">
        <title>De novo transcriptome assembly of four potential Pierce s Disease insect vectors from Arizona vineyards.</title>
        <authorList>
            <person name="Tassone E.E."/>
        </authorList>
    </citation>
    <scope>NUCLEOTIDE SEQUENCE</scope>
</reference>
<proteinExistence type="predicted"/>
<sequence>SANLAKVPEVMLIGDTNQIPYINRTNHEVKFYKITDIATISKVLNVSFRCTRTTTALLSNYYSQGMKTTSQVEMELSLKTADNLKNLHQILGKDKYTCLVFKQSEKRELTALGYKTTTIHEFQGRQAKDIALIRTSSKPEDIYDSLPHCLVAITRHTNSFIYITPTRKDTLSKWIIEADTFNSAQLMDFFIDIPYVQHTSKERNNPHLQSQTDQETLARHSAEHPLENTPQAHFLATSQFPVEKHKRKSSTQIFLNSCLKKAKSKLKVRDPLNKTLRHLVTTTKLPSYIKT</sequence>
<name>A0A1B6L473_9HEMI</name>
<feature type="non-terminal residue" evidence="2">
    <location>
        <position position="1"/>
    </location>
</feature>
<dbReference type="Gene3D" id="3.40.50.300">
    <property type="entry name" value="P-loop containing nucleotide triphosphate hydrolases"/>
    <property type="match status" value="1"/>
</dbReference>
<dbReference type="Pfam" id="PF01443">
    <property type="entry name" value="Viral_helicase1"/>
    <property type="match status" value="1"/>
</dbReference>
<gene>
    <name evidence="2" type="ORF">g.9780</name>
</gene>
<organism evidence="2">
    <name type="scientific">Graphocephala atropunctata</name>
    <dbReference type="NCBI Taxonomy" id="36148"/>
    <lineage>
        <taxon>Eukaryota</taxon>
        <taxon>Metazoa</taxon>
        <taxon>Ecdysozoa</taxon>
        <taxon>Arthropoda</taxon>
        <taxon>Hexapoda</taxon>
        <taxon>Insecta</taxon>
        <taxon>Pterygota</taxon>
        <taxon>Neoptera</taxon>
        <taxon>Paraneoptera</taxon>
        <taxon>Hemiptera</taxon>
        <taxon>Auchenorrhyncha</taxon>
        <taxon>Membracoidea</taxon>
        <taxon>Cicadellidae</taxon>
        <taxon>Cicadellinae</taxon>
        <taxon>Cicadellini</taxon>
        <taxon>Graphocephala</taxon>
    </lineage>
</organism>
<dbReference type="InterPro" id="IPR027351">
    <property type="entry name" value="(+)RNA_virus_helicase_core_dom"/>
</dbReference>
<protein>
    <recommendedName>
        <fullName evidence="1">(+)RNA virus helicase C-terminal domain-containing protein</fullName>
    </recommendedName>
</protein>
<dbReference type="EMBL" id="GEBQ01021556">
    <property type="protein sequence ID" value="JAT18421.1"/>
    <property type="molecule type" value="Transcribed_RNA"/>
</dbReference>